<organism evidence="5 6">
    <name type="scientific">Paenibacillus stellifer</name>
    <dbReference type="NCBI Taxonomy" id="169760"/>
    <lineage>
        <taxon>Bacteria</taxon>
        <taxon>Bacillati</taxon>
        <taxon>Bacillota</taxon>
        <taxon>Bacilli</taxon>
        <taxon>Bacillales</taxon>
        <taxon>Paenibacillaceae</taxon>
        <taxon>Paenibacillus</taxon>
    </lineage>
</organism>
<dbReference type="RefSeq" id="WP_038696207.1">
    <property type="nucleotide sequence ID" value="NZ_CP009286.1"/>
</dbReference>
<keyword evidence="3" id="KW-0233">DNA recombination</keyword>
<comment type="similarity">
    <text evidence="1">Belongs to the site-specific recombinase resolvase family.</text>
</comment>
<evidence type="ECO:0000259" key="4">
    <source>
        <dbReference type="PROSITE" id="PS51736"/>
    </source>
</evidence>
<name>A0A089LRH1_9BACL</name>
<dbReference type="SUPFAM" id="SSF53041">
    <property type="entry name" value="Resolvase-like"/>
    <property type="match status" value="1"/>
</dbReference>
<evidence type="ECO:0000313" key="5">
    <source>
        <dbReference type="EMBL" id="AIQ64151.1"/>
    </source>
</evidence>
<dbReference type="KEGG" id="pste:PSTEL_14750"/>
<dbReference type="GO" id="GO:0000150">
    <property type="term" value="F:DNA strand exchange activity"/>
    <property type="evidence" value="ECO:0007669"/>
    <property type="project" value="InterPro"/>
</dbReference>
<evidence type="ECO:0000256" key="3">
    <source>
        <dbReference type="ARBA" id="ARBA00023172"/>
    </source>
</evidence>
<dbReference type="OrthoDB" id="9797501at2"/>
<dbReference type="HOGENOM" id="CLU_010686_8_1_9"/>
<sequence length="180" mass="20666">MRIGYMRPYQDDLNVEAQTQMLTSFACDTFVIEEHASAKRRTHLNHMMNNLNPGDTIVVAKLFALADSTRHLVELLELLDRQEAYIFSITENIDTGKPEGYSFSDIVKHLVEFQSDVISEKTKRGLFEAKQKGNVPGRPRKADENVEKAILMYQSKNYTLAEIKEQTGISKSTLYRYLEN</sequence>
<feature type="domain" description="Resolvase/invertase-type recombinase catalytic" evidence="4">
    <location>
        <begin position="1"/>
        <end position="133"/>
    </location>
</feature>
<dbReference type="PROSITE" id="PS51736">
    <property type="entry name" value="RECOMBINASES_3"/>
    <property type="match status" value="1"/>
</dbReference>
<dbReference type="Proteomes" id="UP000029507">
    <property type="component" value="Chromosome"/>
</dbReference>
<dbReference type="STRING" id="169760.PSTEL_14750"/>
<dbReference type="EMBL" id="CP009286">
    <property type="protein sequence ID" value="AIQ64151.1"/>
    <property type="molecule type" value="Genomic_DNA"/>
</dbReference>
<dbReference type="AlphaFoldDB" id="A0A089LRH1"/>
<keyword evidence="2" id="KW-0238">DNA-binding</keyword>
<dbReference type="InterPro" id="IPR006119">
    <property type="entry name" value="Resolv_N"/>
</dbReference>
<keyword evidence="6" id="KW-1185">Reference proteome</keyword>
<dbReference type="Pfam" id="PF02796">
    <property type="entry name" value="HTH_7"/>
    <property type="match status" value="1"/>
</dbReference>
<dbReference type="Pfam" id="PF00239">
    <property type="entry name" value="Resolvase"/>
    <property type="match status" value="1"/>
</dbReference>
<proteinExistence type="inferred from homology"/>
<dbReference type="InterPro" id="IPR036162">
    <property type="entry name" value="Resolvase-like_N_sf"/>
</dbReference>
<reference evidence="5 6" key="1">
    <citation type="submission" date="2014-08" db="EMBL/GenBank/DDBJ databases">
        <title>Comparative genomics of the Paenibacillus odorifer group.</title>
        <authorList>
            <person name="den Bakker H.C."/>
            <person name="Tsai Y.-C."/>
            <person name="Martin N."/>
            <person name="Korlach J."/>
            <person name="Wiedmann M."/>
        </authorList>
    </citation>
    <scope>NUCLEOTIDE SEQUENCE [LARGE SCALE GENOMIC DNA]</scope>
    <source>
        <strain evidence="5 6">DSM 14472</strain>
    </source>
</reference>
<accession>A0A089LRH1</accession>
<dbReference type="SMART" id="SM00857">
    <property type="entry name" value="Resolvase"/>
    <property type="match status" value="1"/>
</dbReference>
<dbReference type="InterPro" id="IPR009057">
    <property type="entry name" value="Homeodomain-like_sf"/>
</dbReference>
<evidence type="ECO:0000313" key="6">
    <source>
        <dbReference type="Proteomes" id="UP000029507"/>
    </source>
</evidence>
<dbReference type="PANTHER" id="PTHR30461:SF2">
    <property type="entry name" value="SERINE RECOMBINASE PINE-RELATED"/>
    <property type="match status" value="1"/>
</dbReference>
<dbReference type="SUPFAM" id="SSF46689">
    <property type="entry name" value="Homeodomain-like"/>
    <property type="match status" value="1"/>
</dbReference>
<dbReference type="CDD" id="cd03768">
    <property type="entry name" value="SR_ResInv"/>
    <property type="match status" value="1"/>
</dbReference>
<dbReference type="InterPro" id="IPR006120">
    <property type="entry name" value="Resolvase_HTH_dom"/>
</dbReference>
<protein>
    <submittedName>
        <fullName evidence="5">Resolvase</fullName>
    </submittedName>
</protein>
<dbReference type="PROSITE" id="PS51257">
    <property type="entry name" value="PROKAR_LIPOPROTEIN"/>
    <property type="match status" value="1"/>
</dbReference>
<gene>
    <name evidence="5" type="ORF">PSTEL_14750</name>
</gene>
<evidence type="ECO:0000256" key="2">
    <source>
        <dbReference type="ARBA" id="ARBA00023125"/>
    </source>
</evidence>
<dbReference type="PANTHER" id="PTHR30461">
    <property type="entry name" value="DNA-INVERTASE FROM LAMBDOID PROPHAGE"/>
    <property type="match status" value="1"/>
</dbReference>
<dbReference type="InterPro" id="IPR050639">
    <property type="entry name" value="SSR_resolvase"/>
</dbReference>
<dbReference type="Gene3D" id="3.40.50.1390">
    <property type="entry name" value="Resolvase, N-terminal catalytic domain"/>
    <property type="match status" value="1"/>
</dbReference>
<evidence type="ECO:0000256" key="1">
    <source>
        <dbReference type="ARBA" id="ARBA00009913"/>
    </source>
</evidence>
<dbReference type="Gene3D" id="1.10.10.60">
    <property type="entry name" value="Homeodomain-like"/>
    <property type="match status" value="1"/>
</dbReference>
<dbReference type="GO" id="GO:0003677">
    <property type="term" value="F:DNA binding"/>
    <property type="evidence" value="ECO:0007669"/>
    <property type="project" value="UniProtKB-KW"/>
</dbReference>